<dbReference type="SMART" id="SM00282">
    <property type="entry name" value="LamG"/>
    <property type="match status" value="3"/>
</dbReference>
<keyword evidence="9" id="KW-1185">Reference proteome</keyword>
<dbReference type="InterPro" id="IPR001791">
    <property type="entry name" value="Laminin_G"/>
</dbReference>
<keyword evidence="1 2" id="KW-1015">Disulfide bond</keyword>
<feature type="domain" description="EGF-like" evidence="7">
    <location>
        <begin position="674"/>
        <end position="710"/>
    </location>
</feature>
<dbReference type="PANTHER" id="PTHR15036:SF85">
    <property type="entry name" value="SP2353, ISOFORM A"/>
    <property type="match status" value="1"/>
</dbReference>
<reference evidence="8 9" key="1">
    <citation type="journal article" date="2018" name="Nat. Ecol. Evol.">
        <title>Genomic signatures of mitonuclear coevolution across populations of Tigriopus californicus.</title>
        <authorList>
            <person name="Barreto F.S."/>
            <person name="Watson E.T."/>
            <person name="Lima T.G."/>
            <person name="Willett C.S."/>
            <person name="Edmands S."/>
            <person name="Li W."/>
            <person name="Burton R.S."/>
        </authorList>
    </citation>
    <scope>NUCLEOTIDE SEQUENCE [LARGE SCALE GENOMIC DNA]</scope>
    <source>
        <strain evidence="8 9">San Diego</strain>
    </source>
</reference>
<protein>
    <recommendedName>
        <fullName evidence="10">Pikachurin</fullName>
    </recommendedName>
</protein>
<dbReference type="InterPro" id="IPR050372">
    <property type="entry name" value="Neurexin-related_CASP"/>
</dbReference>
<dbReference type="GO" id="GO:0005509">
    <property type="term" value="F:calcium ion binding"/>
    <property type="evidence" value="ECO:0007669"/>
    <property type="project" value="InterPro"/>
</dbReference>
<dbReference type="InterPro" id="IPR000742">
    <property type="entry name" value="EGF"/>
</dbReference>
<feature type="chain" id="PRO_5021928458" description="Pikachurin" evidence="5">
    <location>
        <begin position="24"/>
        <end position="904"/>
    </location>
</feature>
<accession>A0A553PDQ5</accession>
<name>A0A553PDQ5_TIGCA</name>
<dbReference type="Gene3D" id="2.60.120.200">
    <property type="match status" value="3"/>
</dbReference>
<dbReference type="Gene3D" id="2.10.25.10">
    <property type="entry name" value="Laminin"/>
    <property type="match status" value="2"/>
</dbReference>
<evidence type="ECO:0000256" key="4">
    <source>
        <dbReference type="SAM" id="MobiDB-lite"/>
    </source>
</evidence>
<feature type="disulfide bond" evidence="3">
    <location>
        <begin position="873"/>
        <end position="900"/>
    </location>
</feature>
<dbReference type="GO" id="GO:0048513">
    <property type="term" value="P:animal organ development"/>
    <property type="evidence" value="ECO:0007669"/>
    <property type="project" value="UniProtKB-ARBA"/>
</dbReference>
<feature type="domain" description="Laminin G" evidence="6">
    <location>
        <begin position="720"/>
        <end position="900"/>
    </location>
</feature>
<keyword evidence="2" id="KW-0245">EGF-like domain</keyword>
<dbReference type="InterPro" id="IPR001881">
    <property type="entry name" value="EGF-like_Ca-bd_dom"/>
</dbReference>
<evidence type="ECO:0000313" key="9">
    <source>
        <dbReference type="Proteomes" id="UP000318571"/>
    </source>
</evidence>
<dbReference type="PROSITE" id="PS01186">
    <property type="entry name" value="EGF_2"/>
    <property type="match status" value="1"/>
</dbReference>
<dbReference type="Proteomes" id="UP000318571">
    <property type="component" value="Chromosome 2"/>
</dbReference>
<feature type="region of interest" description="Disordered" evidence="4">
    <location>
        <begin position="115"/>
        <end position="189"/>
    </location>
</feature>
<comment type="caution">
    <text evidence="8">The sequence shown here is derived from an EMBL/GenBank/DDBJ whole genome shotgun (WGS) entry which is preliminary data.</text>
</comment>
<dbReference type="STRING" id="6832.A0A553PDQ5"/>
<dbReference type="PROSITE" id="PS00022">
    <property type="entry name" value="EGF_1"/>
    <property type="match status" value="2"/>
</dbReference>
<dbReference type="InterPro" id="IPR013320">
    <property type="entry name" value="ConA-like_dom_sf"/>
</dbReference>
<evidence type="ECO:0000256" key="2">
    <source>
        <dbReference type="PROSITE-ProRule" id="PRU00076"/>
    </source>
</evidence>
<dbReference type="SMART" id="SM00181">
    <property type="entry name" value="EGF"/>
    <property type="match status" value="3"/>
</dbReference>
<dbReference type="CDD" id="cd00054">
    <property type="entry name" value="EGF_CA"/>
    <property type="match status" value="1"/>
</dbReference>
<dbReference type="Pfam" id="PF02210">
    <property type="entry name" value="Laminin_G_2"/>
    <property type="match status" value="2"/>
</dbReference>
<feature type="compositionally biased region" description="Low complexity" evidence="4">
    <location>
        <begin position="122"/>
        <end position="135"/>
    </location>
</feature>
<dbReference type="OMA" id="AHKSMQV"/>
<evidence type="ECO:0000313" key="8">
    <source>
        <dbReference type="EMBL" id="TRY75811.1"/>
    </source>
</evidence>
<dbReference type="PROSITE" id="PS50026">
    <property type="entry name" value="EGF_3"/>
    <property type="match status" value="1"/>
</dbReference>
<dbReference type="GO" id="GO:0016020">
    <property type="term" value="C:membrane"/>
    <property type="evidence" value="ECO:0007669"/>
    <property type="project" value="UniProtKB-SubCell"/>
</dbReference>
<evidence type="ECO:0000256" key="5">
    <source>
        <dbReference type="SAM" id="SignalP"/>
    </source>
</evidence>
<dbReference type="AlphaFoldDB" id="A0A553PDQ5"/>
<organism evidence="8 9">
    <name type="scientific">Tigriopus californicus</name>
    <name type="common">Marine copepod</name>
    <dbReference type="NCBI Taxonomy" id="6832"/>
    <lineage>
        <taxon>Eukaryota</taxon>
        <taxon>Metazoa</taxon>
        <taxon>Ecdysozoa</taxon>
        <taxon>Arthropoda</taxon>
        <taxon>Crustacea</taxon>
        <taxon>Multicrustacea</taxon>
        <taxon>Hexanauplia</taxon>
        <taxon>Copepoda</taxon>
        <taxon>Harpacticoida</taxon>
        <taxon>Harpacticidae</taxon>
        <taxon>Tigriopus</taxon>
    </lineage>
</organism>
<dbReference type="EMBL" id="VCGU01000005">
    <property type="protein sequence ID" value="TRY75811.1"/>
    <property type="molecule type" value="Genomic_DNA"/>
</dbReference>
<dbReference type="CDD" id="cd00110">
    <property type="entry name" value="LamG"/>
    <property type="match status" value="3"/>
</dbReference>
<gene>
    <name evidence="8" type="ORF">TCAL_07007</name>
</gene>
<dbReference type="PROSITE" id="PS50025">
    <property type="entry name" value="LAM_G_DOMAIN"/>
    <property type="match status" value="3"/>
</dbReference>
<evidence type="ECO:0000259" key="7">
    <source>
        <dbReference type="PROSITE" id="PS50026"/>
    </source>
</evidence>
<proteinExistence type="predicted"/>
<feature type="domain" description="Laminin G" evidence="6">
    <location>
        <begin position="495"/>
        <end position="673"/>
    </location>
</feature>
<evidence type="ECO:0000256" key="3">
    <source>
        <dbReference type="PROSITE-ProRule" id="PRU00122"/>
    </source>
</evidence>
<feature type="signal peptide" evidence="5">
    <location>
        <begin position="1"/>
        <end position="23"/>
    </location>
</feature>
<evidence type="ECO:0000259" key="6">
    <source>
        <dbReference type="PROSITE" id="PS50025"/>
    </source>
</evidence>
<comment type="caution">
    <text evidence="2">Lacks conserved residue(s) required for the propagation of feature annotation.</text>
</comment>
<feature type="domain" description="Laminin G" evidence="6">
    <location>
        <begin position="244"/>
        <end position="415"/>
    </location>
</feature>
<sequence>MRGGTVIFGTLAILAALLPVMRSNFIPLEAAFQEGYALHFNGYSCLMLNDTTVAEPEAKAADVRSILKTDEASSPNLAIQIEVDIDPPPHQPNDPSDAELEKLGLPTHHVHYSTGTAEAHGSRQLSSLPQGSQSPIRPSKLDDDEDPSHSFIEPPRVLPSISGARNPPNLTRPKSKLLPPPTKADQGDVEEYKDKVYEIDAFCNLECGVEGECFMTRNEKNIIKKRCLCPHGKYGEKCALDRYISSPRFSGHSYLALPTLTNAYSDLQLSMEFRPASGEGILLLTGESADMTGDYLALIIRDGHIELRLDCGTGPGIVRTRDQVHLHQWNRLTIFRHDWGVWLQLNEGGLFSRITFAQPVLLGGTGSFRNTGHFLDTNLGFRGCIRRLEINNKIYNFEPSERQGDTLFGMDTDECPEDSCSSIPCQNNGVCVSADSGSDENLDLVGAFEVGVSGILAAMTQQDQEYDDFNQPLLGVCQCPLGFSGEYCEKPVEVKIPSFNGTSHLTYFGLADSSPLWNDFEVVLRSEAEDGLILYNGNNNDGSGDFLALFLSRGFVEFAFDNGDGVALVRSEYPITLHQWHTIRVSRTGRLAFLSVDGQNVQSQMSPGAFNELTANQNMYLGGVPTFRLVSPYIPIRKGLKGCIQKLSINHTPRDLLRGAIAGTNVDPCSHPCSPPPNQQSPCGIHGTCRPNLEDFSCECPLGWVGINCAKKMDLTGITALIPRFRGNSFLHLNREELAKNVLGNTNSINIRLKVTSANGLILWTGGDTFTPASDYLMLGILDGYLHYRFNLGNGEGVLIFNETRINDGRWHRIRATRAEQTASLNVDNGHVITGASPGKLRQLNGNGQVYIGGMEDLEHLPLSEFRHGLMGCIADITIGRLFDIKMMEDSSDGRNVENCLEEF</sequence>
<dbReference type="Pfam" id="PF00054">
    <property type="entry name" value="Laminin_G_1"/>
    <property type="match status" value="1"/>
</dbReference>
<dbReference type="SMART" id="SM00179">
    <property type="entry name" value="EGF_CA"/>
    <property type="match status" value="1"/>
</dbReference>
<keyword evidence="5" id="KW-0732">Signal</keyword>
<dbReference type="PANTHER" id="PTHR15036">
    <property type="entry name" value="PIKACHURIN-LIKE PROTEIN"/>
    <property type="match status" value="1"/>
</dbReference>
<feature type="disulfide bond" evidence="2">
    <location>
        <begin position="700"/>
        <end position="709"/>
    </location>
</feature>
<dbReference type="SUPFAM" id="SSF49899">
    <property type="entry name" value="Concanavalin A-like lectins/glucanases"/>
    <property type="match status" value="3"/>
</dbReference>
<evidence type="ECO:0008006" key="10">
    <source>
        <dbReference type="Google" id="ProtNLM"/>
    </source>
</evidence>
<evidence type="ECO:0000256" key="1">
    <source>
        <dbReference type="ARBA" id="ARBA00023157"/>
    </source>
</evidence>